<name>A0A2P5C0R4_PARAD</name>
<dbReference type="PANTHER" id="PTHR10791">
    <property type="entry name" value="RAG1-ACTIVATING PROTEIN 1"/>
    <property type="match status" value="1"/>
</dbReference>
<evidence type="ECO:0000256" key="5">
    <source>
        <dbReference type="ARBA" id="ARBA00022692"/>
    </source>
</evidence>
<keyword evidence="11" id="KW-1185">Reference proteome</keyword>
<feature type="transmembrane region" description="Helical" evidence="9">
    <location>
        <begin position="154"/>
        <end position="176"/>
    </location>
</feature>
<keyword evidence="7 9" id="KW-1133">Transmembrane helix</keyword>
<dbReference type="InterPro" id="IPR047664">
    <property type="entry name" value="SWEET"/>
</dbReference>
<keyword evidence="6" id="KW-0677">Repeat</keyword>
<evidence type="ECO:0000256" key="3">
    <source>
        <dbReference type="ARBA" id="ARBA00022448"/>
    </source>
</evidence>
<dbReference type="Gene3D" id="1.20.1280.290">
    <property type="match status" value="1"/>
</dbReference>
<keyword evidence="4 10" id="KW-0762">Sugar transport</keyword>
<protein>
    <submittedName>
        <fullName evidence="10">SWEET sugar transporter</fullName>
    </submittedName>
</protein>
<dbReference type="Pfam" id="PF03083">
    <property type="entry name" value="MtN3_slv"/>
    <property type="match status" value="1"/>
</dbReference>
<evidence type="ECO:0000313" key="11">
    <source>
        <dbReference type="Proteomes" id="UP000237105"/>
    </source>
</evidence>
<dbReference type="Proteomes" id="UP000237105">
    <property type="component" value="Unassembled WGS sequence"/>
</dbReference>
<evidence type="ECO:0000256" key="6">
    <source>
        <dbReference type="ARBA" id="ARBA00022737"/>
    </source>
</evidence>
<dbReference type="InterPro" id="IPR004316">
    <property type="entry name" value="SWEET_rpt"/>
</dbReference>
<dbReference type="PANTHER" id="PTHR10791:SF57">
    <property type="entry name" value="BIDIRECTIONAL SUGAR TRANSPORTER SWEET2A"/>
    <property type="match status" value="1"/>
</dbReference>
<dbReference type="EMBL" id="JXTB01000192">
    <property type="protein sequence ID" value="PON54614.1"/>
    <property type="molecule type" value="Genomic_DNA"/>
</dbReference>
<comment type="caution">
    <text evidence="10">The sequence shown here is derived from an EMBL/GenBank/DDBJ whole genome shotgun (WGS) entry which is preliminary data.</text>
</comment>
<proteinExistence type="inferred from homology"/>
<keyword evidence="8 9" id="KW-0472">Membrane</keyword>
<evidence type="ECO:0000313" key="10">
    <source>
        <dbReference type="EMBL" id="PON54614.1"/>
    </source>
</evidence>
<dbReference type="GO" id="GO:0016020">
    <property type="term" value="C:membrane"/>
    <property type="evidence" value="ECO:0007669"/>
    <property type="project" value="InterPro"/>
</dbReference>
<dbReference type="GO" id="GO:0051119">
    <property type="term" value="F:sugar transmembrane transporter activity"/>
    <property type="evidence" value="ECO:0007669"/>
    <property type="project" value="InterPro"/>
</dbReference>
<evidence type="ECO:0000256" key="1">
    <source>
        <dbReference type="ARBA" id="ARBA00004127"/>
    </source>
</evidence>
<dbReference type="GO" id="GO:0012505">
    <property type="term" value="C:endomembrane system"/>
    <property type="evidence" value="ECO:0007669"/>
    <property type="project" value="UniProtKB-SubCell"/>
</dbReference>
<feature type="transmembrane region" description="Helical" evidence="9">
    <location>
        <begin position="127"/>
        <end position="148"/>
    </location>
</feature>
<dbReference type="OrthoDB" id="409725at2759"/>
<gene>
    <name evidence="10" type="ORF">PanWU01x14_193550</name>
</gene>
<accession>A0A2P5C0R4</accession>
<evidence type="ECO:0000256" key="4">
    <source>
        <dbReference type="ARBA" id="ARBA00022597"/>
    </source>
</evidence>
<comment type="similarity">
    <text evidence="2">Belongs to the SWEET sugar transporter family.</text>
</comment>
<organism evidence="10 11">
    <name type="scientific">Parasponia andersonii</name>
    <name type="common">Sponia andersonii</name>
    <dbReference type="NCBI Taxonomy" id="3476"/>
    <lineage>
        <taxon>Eukaryota</taxon>
        <taxon>Viridiplantae</taxon>
        <taxon>Streptophyta</taxon>
        <taxon>Embryophyta</taxon>
        <taxon>Tracheophyta</taxon>
        <taxon>Spermatophyta</taxon>
        <taxon>Magnoliopsida</taxon>
        <taxon>eudicotyledons</taxon>
        <taxon>Gunneridae</taxon>
        <taxon>Pentapetalae</taxon>
        <taxon>rosids</taxon>
        <taxon>fabids</taxon>
        <taxon>Rosales</taxon>
        <taxon>Cannabaceae</taxon>
        <taxon>Parasponia</taxon>
    </lineage>
</organism>
<evidence type="ECO:0000256" key="9">
    <source>
        <dbReference type="SAM" id="Phobius"/>
    </source>
</evidence>
<evidence type="ECO:0000256" key="8">
    <source>
        <dbReference type="ARBA" id="ARBA00023136"/>
    </source>
</evidence>
<comment type="subcellular location">
    <subcellularLocation>
        <location evidence="1">Endomembrane system</location>
        <topology evidence="1">Multi-pass membrane protein</topology>
    </subcellularLocation>
</comment>
<keyword evidence="5 9" id="KW-0812">Transmembrane</keyword>
<dbReference type="AlphaFoldDB" id="A0A2P5C0R4"/>
<feature type="transmembrane region" description="Helical" evidence="9">
    <location>
        <begin position="15"/>
        <end position="38"/>
    </location>
</feature>
<sequence>MTTAFTSVFAVCSDAAGIAVNLIGAVFQLIYISIFILYAERPKKIKMSGLLIAVLALFAIIVFLSTRVLHPSIRQIFVGYLSVASLISMFASPLFIIVLQSVSSTHVVFCMDIVFQKLVIKTRSVEFMPFYLSLSTFLMSLSFSAYGMSKYDPFIYVPNGIGTILGLVQLALYYYISTTSTEESRQPLIDTYV</sequence>
<feature type="transmembrane region" description="Helical" evidence="9">
    <location>
        <begin position="50"/>
        <end position="70"/>
    </location>
</feature>
<evidence type="ECO:0000256" key="2">
    <source>
        <dbReference type="ARBA" id="ARBA00007809"/>
    </source>
</evidence>
<reference evidence="11" key="1">
    <citation type="submission" date="2016-06" db="EMBL/GenBank/DDBJ databases">
        <title>Parallel loss of symbiosis genes in relatives of nitrogen-fixing non-legume Parasponia.</title>
        <authorList>
            <person name="Van Velzen R."/>
            <person name="Holmer R."/>
            <person name="Bu F."/>
            <person name="Rutten L."/>
            <person name="Van Zeijl A."/>
            <person name="Liu W."/>
            <person name="Santuari L."/>
            <person name="Cao Q."/>
            <person name="Sharma T."/>
            <person name="Shen D."/>
            <person name="Roswanjaya Y."/>
            <person name="Wardhani T."/>
            <person name="Kalhor M.S."/>
            <person name="Jansen J."/>
            <person name="Van den Hoogen J."/>
            <person name="Gungor B."/>
            <person name="Hartog M."/>
            <person name="Hontelez J."/>
            <person name="Verver J."/>
            <person name="Yang W.-C."/>
            <person name="Schijlen E."/>
            <person name="Repin R."/>
            <person name="Schilthuizen M."/>
            <person name="Schranz E."/>
            <person name="Heidstra R."/>
            <person name="Miyata K."/>
            <person name="Fedorova E."/>
            <person name="Kohlen W."/>
            <person name="Bisseling T."/>
            <person name="Smit S."/>
            <person name="Geurts R."/>
        </authorList>
    </citation>
    <scope>NUCLEOTIDE SEQUENCE [LARGE SCALE GENOMIC DNA]</scope>
    <source>
        <strain evidence="11">cv. WU1-14</strain>
    </source>
</reference>
<keyword evidence="3" id="KW-0813">Transport</keyword>
<evidence type="ECO:0000256" key="7">
    <source>
        <dbReference type="ARBA" id="ARBA00022989"/>
    </source>
</evidence>